<dbReference type="Pfam" id="PF03659">
    <property type="entry name" value="Glyco_hydro_71"/>
    <property type="match status" value="1"/>
</dbReference>
<proteinExistence type="predicted"/>
<evidence type="ECO:0000313" key="2">
    <source>
        <dbReference type="EMBL" id="RKG99601.1"/>
    </source>
</evidence>
<gene>
    <name evidence="2" type="ORF">D7X32_25985</name>
</gene>
<keyword evidence="3" id="KW-1185">Reference proteome</keyword>
<name>A0A3A8KB39_9BACT</name>
<organism evidence="2 3">
    <name type="scientific">Corallococcus carmarthensis</name>
    <dbReference type="NCBI Taxonomy" id="2316728"/>
    <lineage>
        <taxon>Bacteria</taxon>
        <taxon>Pseudomonadati</taxon>
        <taxon>Myxococcota</taxon>
        <taxon>Myxococcia</taxon>
        <taxon>Myxococcales</taxon>
        <taxon>Cystobacterineae</taxon>
        <taxon>Myxococcaceae</taxon>
        <taxon>Corallococcus</taxon>
    </lineage>
</organism>
<dbReference type="EMBL" id="RAWE01000110">
    <property type="protein sequence ID" value="RKG99601.1"/>
    <property type="molecule type" value="Genomic_DNA"/>
</dbReference>
<dbReference type="InterPro" id="IPR011635">
    <property type="entry name" value="CARDB"/>
</dbReference>
<dbReference type="AlphaFoldDB" id="A0A3A8KB39"/>
<dbReference type="InterPro" id="IPR013783">
    <property type="entry name" value="Ig-like_fold"/>
</dbReference>
<dbReference type="Gene3D" id="2.60.40.10">
    <property type="entry name" value="Immunoglobulins"/>
    <property type="match status" value="1"/>
</dbReference>
<sequence>MQPARPWNAPSSSCWCDRRRRDSERSLWMQTAIHNSKSAWKVLSLGLLAAWMGCGGDALQEPLASRQEALVDGYNLVVMGVSPTTVAPRGAVTFSATIKNAGNVATPAGIIHGLSFWVDGTQVSWSDTHTSSLPPGASVTLTANSGPAGTKVWTAPDTAGAHTLLAHVDDINRLPAETNESDNPYSVPLSVTPAATCSDRVRNGTETGVDCGPDCGPCEWPFTAVPRATLRTSAKRVYAHWHYYPVSLDNANPTSNDYYERNYIAVNGEGGSHAAYGGMMRERPLPRLPRAETDWRLRDAKDEIELAARIGIDGFYLNLWTDSDVNNGAVWTRAKTIVDAASQAGGFDIVPNFDMTILGTGSQAGDQDLMIRILGQLKSQAALLRRPDGKYVVGLFNPPAQGRTAPFYATVKQRASTELGMSLYLVPVFLGTGSTALFEEYRNVGDAYAGWGTAVPVTAAGYSGSLKTKAAGYGKSWIHPMSSQDYRPKDKAFWEARNSQTLRSIWENVIADGLDEVQIITWNDQHEHHNIRPSTGKQWPAYDMTAYYIQWFKTGTRPALERDVLYYSHRIHSQSLVPTTQTSANLAVCRAGCPATNDVELVGFLTSAGRLEITQGTTTYGEDKTAGGVQVIRTALAVGTPAFRLKRSGATVVQLQGMHPIVGSIAYQDLLYRAGSSARAALPSCAASCANGEARCRLCPGEPMWLKR</sequence>
<evidence type="ECO:0000313" key="3">
    <source>
        <dbReference type="Proteomes" id="UP000268313"/>
    </source>
</evidence>
<dbReference type="GO" id="GO:0051118">
    <property type="term" value="F:glucan endo-1,3-alpha-glucosidase activity"/>
    <property type="evidence" value="ECO:0007669"/>
    <property type="project" value="InterPro"/>
</dbReference>
<accession>A0A3A8KB39</accession>
<dbReference type="Proteomes" id="UP000268313">
    <property type="component" value="Unassembled WGS sequence"/>
</dbReference>
<protein>
    <recommendedName>
        <fullName evidence="1">CARDB domain-containing protein</fullName>
    </recommendedName>
</protein>
<dbReference type="Gene3D" id="3.20.20.80">
    <property type="entry name" value="Glycosidases"/>
    <property type="match status" value="1"/>
</dbReference>
<reference evidence="3" key="1">
    <citation type="submission" date="2018-09" db="EMBL/GenBank/DDBJ databases">
        <authorList>
            <person name="Livingstone P.G."/>
            <person name="Whitworth D.E."/>
        </authorList>
    </citation>
    <scope>NUCLEOTIDE SEQUENCE [LARGE SCALE GENOMIC DNA]</scope>
    <source>
        <strain evidence="3">CA043D</strain>
    </source>
</reference>
<evidence type="ECO:0000259" key="1">
    <source>
        <dbReference type="Pfam" id="PF07705"/>
    </source>
</evidence>
<dbReference type="Pfam" id="PF07705">
    <property type="entry name" value="CARDB"/>
    <property type="match status" value="1"/>
</dbReference>
<dbReference type="InterPro" id="IPR005197">
    <property type="entry name" value="Glyco_hydro_71"/>
</dbReference>
<comment type="caution">
    <text evidence="2">The sequence shown here is derived from an EMBL/GenBank/DDBJ whole genome shotgun (WGS) entry which is preliminary data.</text>
</comment>
<feature type="domain" description="CARDB" evidence="1">
    <location>
        <begin position="76"/>
        <end position="186"/>
    </location>
</feature>
<dbReference type="CDD" id="cd11577">
    <property type="entry name" value="GH71"/>
    <property type="match status" value="1"/>
</dbReference>